<dbReference type="Pfam" id="PF00196">
    <property type="entry name" value="GerE"/>
    <property type="match status" value="1"/>
</dbReference>
<dbReference type="CDD" id="cd06170">
    <property type="entry name" value="LuxR_C_like"/>
    <property type="match status" value="1"/>
</dbReference>
<dbReference type="RefSeq" id="WP_215916882.1">
    <property type="nucleotide sequence ID" value="NZ_JAHKNI010000003.1"/>
</dbReference>
<dbReference type="InterPro" id="IPR016032">
    <property type="entry name" value="Sig_transdc_resp-reg_C-effctor"/>
</dbReference>
<keyword evidence="1" id="KW-0805">Transcription regulation</keyword>
<dbReference type="EMBL" id="JAHKNI010000003">
    <property type="protein sequence ID" value="MBU3061970.1"/>
    <property type="molecule type" value="Genomic_DNA"/>
</dbReference>
<evidence type="ECO:0000256" key="2">
    <source>
        <dbReference type="ARBA" id="ARBA00023125"/>
    </source>
</evidence>
<keyword evidence="2" id="KW-0238">DNA-binding</keyword>
<dbReference type="PANTHER" id="PTHR44688:SF16">
    <property type="entry name" value="DNA-BINDING TRANSCRIPTIONAL ACTIVATOR DEVR_DOSR"/>
    <property type="match status" value="1"/>
</dbReference>
<evidence type="ECO:0000259" key="4">
    <source>
        <dbReference type="PROSITE" id="PS50043"/>
    </source>
</evidence>
<dbReference type="Proteomes" id="UP000733379">
    <property type="component" value="Unassembled WGS sequence"/>
</dbReference>
<evidence type="ECO:0000313" key="5">
    <source>
        <dbReference type="EMBL" id="MBU3061970.1"/>
    </source>
</evidence>
<evidence type="ECO:0000256" key="1">
    <source>
        <dbReference type="ARBA" id="ARBA00023015"/>
    </source>
</evidence>
<name>A0ABS6AVB8_9NOCA</name>
<accession>A0ABS6AVB8</accession>
<protein>
    <submittedName>
        <fullName evidence="5">Helix-turn-helix transcriptional regulator</fullName>
    </submittedName>
</protein>
<evidence type="ECO:0000313" key="6">
    <source>
        <dbReference type="Proteomes" id="UP000733379"/>
    </source>
</evidence>
<reference evidence="5 6" key="1">
    <citation type="submission" date="2021-06" db="EMBL/GenBank/DDBJ databases">
        <title>Actinomycetes sequencing.</title>
        <authorList>
            <person name="Shan Q."/>
        </authorList>
    </citation>
    <scope>NUCLEOTIDE SEQUENCE [LARGE SCALE GENOMIC DNA]</scope>
    <source>
        <strain evidence="5 6">NEAU-G5</strain>
    </source>
</reference>
<comment type="caution">
    <text evidence="5">The sequence shown here is derived from an EMBL/GenBank/DDBJ whole genome shotgun (WGS) entry which is preliminary data.</text>
</comment>
<dbReference type="SUPFAM" id="SSF46894">
    <property type="entry name" value="C-terminal effector domain of the bipartite response regulators"/>
    <property type="match status" value="1"/>
</dbReference>
<dbReference type="InterPro" id="IPR000792">
    <property type="entry name" value="Tscrpt_reg_LuxR_C"/>
</dbReference>
<proteinExistence type="predicted"/>
<gene>
    <name evidence="5" type="ORF">KO481_10590</name>
</gene>
<keyword evidence="6" id="KW-1185">Reference proteome</keyword>
<keyword evidence="3" id="KW-0804">Transcription</keyword>
<dbReference type="SMART" id="SM00421">
    <property type="entry name" value="HTH_LUXR"/>
    <property type="match status" value="1"/>
</dbReference>
<feature type="domain" description="HTH luxR-type" evidence="4">
    <location>
        <begin position="99"/>
        <end position="164"/>
    </location>
</feature>
<dbReference type="InterPro" id="IPR036388">
    <property type="entry name" value="WH-like_DNA-bd_sf"/>
</dbReference>
<organism evidence="5 6">
    <name type="scientific">Nocardia albiluteola</name>
    <dbReference type="NCBI Taxonomy" id="2842303"/>
    <lineage>
        <taxon>Bacteria</taxon>
        <taxon>Bacillati</taxon>
        <taxon>Actinomycetota</taxon>
        <taxon>Actinomycetes</taxon>
        <taxon>Mycobacteriales</taxon>
        <taxon>Nocardiaceae</taxon>
        <taxon>Nocardia</taxon>
    </lineage>
</organism>
<evidence type="ECO:0000256" key="3">
    <source>
        <dbReference type="ARBA" id="ARBA00023163"/>
    </source>
</evidence>
<dbReference type="PROSITE" id="PS50043">
    <property type="entry name" value="HTH_LUXR_2"/>
    <property type="match status" value="1"/>
</dbReference>
<dbReference type="Gene3D" id="1.10.10.10">
    <property type="entry name" value="Winged helix-like DNA-binding domain superfamily/Winged helix DNA-binding domain"/>
    <property type="match status" value="1"/>
</dbReference>
<dbReference type="PANTHER" id="PTHR44688">
    <property type="entry name" value="DNA-BINDING TRANSCRIPTIONAL ACTIVATOR DEVR_DOSR"/>
    <property type="match status" value="1"/>
</dbReference>
<sequence length="177" mass="18970">MRMIAAGRPDREKLVAMALEIAHLAGGTTTLRAKLGTDMQASGPLLDESEKAIAVARVLGPDAYAAAAAWGMRLRPERNEVLRLALGTLTTETSADKAPESHGYDLSHTEQQVAILAAAGWTNTAIAGRRGKLPRTVDAQISAIFRKLDITSRADITAHIPGGFADQVRREATRRPH</sequence>